<evidence type="ECO:0000313" key="2">
    <source>
        <dbReference type="Proteomes" id="UP000001593"/>
    </source>
</evidence>
<protein>
    <submittedName>
        <fullName evidence="1">Uncharacterized protein</fullName>
    </submittedName>
</protein>
<dbReference type="HOGENOM" id="CLU_1880632_0_0_1"/>
<dbReference type="Proteomes" id="UP000001593">
    <property type="component" value="Unassembled WGS sequence"/>
</dbReference>
<evidence type="ECO:0000313" key="1">
    <source>
        <dbReference type="EMBL" id="EDO26500.1"/>
    </source>
</evidence>
<accession>A7TBV3</accession>
<gene>
    <name evidence="1" type="ORF">NEMVEDRAFT_v1g224976</name>
</gene>
<dbReference type="InParanoid" id="A7TBV3"/>
<keyword evidence="2" id="KW-1185">Reference proteome</keyword>
<proteinExistence type="predicted"/>
<dbReference type="EMBL" id="DS475711">
    <property type="protein sequence ID" value="EDO26500.1"/>
    <property type="molecule type" value="Genomic_DNA"/>
</dbReference>
<dbReference type="AlphaFoldDB" id="A7TBV3"/>
<feature type="non-terminal residue" evidence="1">
    <location>
        <position position="136"/>
    </location>
</feature>
<name>A7TBV3_NEMVE</name>
<organism evidence="1 2">
    <name type="scientific">Nematostella vectensis</name>
    <name type="common">Starlet sea anemone</name>
    <dbReference type="NCBI Taxonomy" id="45351"/>
    <lineage>
        <taxon>Eukaryota</taxon>
        <taxon>Metazoa</taxon>
        <taxon>Cnidaria</taxon>
        <taxon>Anthozoa</taxon>
        <taxon>Hexacorallia</taxon>
        <taxon>Actiniaria</taxon>
        <taxon>Edwardsiidae</taxon>
        <taxon>Nematostella</taxon>
    </lineage>
</organism>
<dbReference type="STRING" id="45351.A7TBV3"/>
<reference evidence="1 2" key="1">
    <citation type="journal article" date="2007" name="Science">
        <title>Sea anemone genome reveals ancestral eumetazoan gene repertoire and genomic organization.</title>
        <authorList>
            <person name="Putnam N.H."/>
            <person name="Srivastava M."/>
            <person name="Hellsten U."/>
            <person name="Dirks B."/>
            <person name="Chapman J."/>
            <person name="Salamov A."/>
            <person name="Terry A."/>
            <person name="Shapiro H."/>
            <person name="Lindquist E."/>
            <person name="Kapitonov V.V."/>
            <person name="Jurka J."/>
            <person name="Genikhovich G."/>
            <person name="Grigoriev I.V."/>
            <person name="Lucas S.M."/>
            <person name="Steele R.E."/>
            <person name="Finnerty J.R."/>
            <person name="Technau U."/>
            <person name="Martindale M.Q."/>
            <person name="Rokhsar D.S."/>
        </authorList>
    </citation>
    <scope>NUCLEOTIDE SEQUENCE [LARGE SCALE GENOMIC DNA]</scope>
    <source>
        <strain evidence="2">CH2 X CH6</strain>
    </source>
</reference>
<sequence length="136" mass="15670">EKNGEHSTFIRQSKLLSCGREVLGQSSVLRLRFEFADDKEAIPPIQLAAKLGKLGFRINFISMWTKPPRGPSEMPSKPYLDFDVNFALECLLSRGYSVTDRVTRAFYDVLRDPNHDKNKVRRTRDTIILSSTYKFI</sequence>